<reference evidence="5 6" key="1">
    <citation type="submission" date="2023-10" db="EMBL/GenBank/DDBJ databases">
        <title>Marimonas sp. nov. isolated from tidal mud flat.</title>
        <authorList>
            <person name="Jaincy N.J."/>
            <person name="Srinivasan S."/>
            <person name="Lee S.-S."/>
        </authorList>
    </citation>
    <scope>NUCLEOTIDE SEQUENCE [LARGE SCALE GENOMIC DNA]</scope>
    <source>
        <strain evidence="5 6">MJ-SS3</strain>
    </source>
</reference>
<dbReference type="InterPro" id="IPR029058">
    <property type="entry name" value="AB_hydrolase_fold"/>
</dbReference>
<dbReference type="InterPro" id="IPR002925">
    <property type="entry name" value="Dienelactn_hydro"/>
</dbReference>
<feature type="domain" description="Dienelactone hydrolase" evidence="4">
    <location>
        <begin position="101"/>
        <end position="251"/>
    </location>
</feature>
<dbReference type="EMBL" id="JAWHTF010000002">
    <property type="protein sequence ID" value="MDU8885532.1"/>
    <property type="molecule type" value="Genomic_DNA"/>
</dbReference>
<name>A0ABU3U545_9FLAO</name>
<dbReference type="InterPro" id="IPR050955">
    <property type="entry name" value="Plant_Biomass_Hydrol_Est"/>
</dbReference>
<sequence length="273" mass="29877">MRNIKPISICLLLILILFNCNNESVFQDPNIPDPVVDDGPRTYADVQEDFDNFEFTTGVNDVTLINIDGDEWSFRVIMPDVDFTNNDRPLVISMHGCASCGIQPTAHQSTACLAEPGFEAIAPIIISPNSNGKLWPTVENNDQVLTLIDLAIDYLPVDSEKIVAHGYSDGGNGSWFFAETQSSLFSAAIPMASHWNTTNSGVGRLIPIPIYVVHGENDATFPVQEVQGWVDASVTSGSDITFVIAPGLTHTEPCNYVDYLKVAADWLVNSVWN</sequence>
<gene>
    <name evidence="5" type="ORF">RXV94_05110</name>
</gene>
<comment type="caution">
    <text evidence="5">The sequence shown here is derived from an EMBL/GenBank/DDBJ whole genome shotgun (WGS) entry which is preliminary data.</text>
</comment>
<feature type="chain" id="PRO_5045725391" evidence="3">
    <location>
        <begin position="23"/>
        <end position="273"/>
    </location>
</feature>
<proteinExistence type="predicted"/>
<keyword evidence="6" id="KW-1185">Reference proteome</keyword>
<dbReference type="SUPFAM" id="SSF53474">
    <property type="entry name" value="alpha/beta-Hydrolases"/>
    <property type="match status" value="1"/>
</dbReference>
<evidence type="ECO:0000313" key="5">
    <source>
        <dbReference type="EMBL" id="MDU8885532.1"/>
    </source>
</evidence>
<organism evidence="5 6">
    <name type="scientific">Gilvirhabdus luticola</name>
    <dbReference type="NCBI Taxonomy" id="3079858"/>
    <lineage>
        <taxon>Bacteria</taxon>
        <taxon>Pseudomonadati</taxon>
        <taxon>Bacteroidota</taxon>
        <taxon>Flavobacteriia</taxon>
        <taxon>Flavobacteriales</taxon>
        <taxon>Flavobacteriaceae</taxon>
        <taxon>Gilvirhabdus</taxon>
    </lineage>
</organism>
<evidence type="ECO:0000256" key="1">
    <source>
        <dbReference type="ARBA" id="ARBA00022729"/>
    </source>
</evidence>
<dbReference type="GO" id="GO:0016787">
    <property type="term" value="F:hydrolase activity"/>
    <property type="evidence" value="ECO:0007669"/>
    <property type="project" value="UniProtKB-KW"/>
</dbReference>
<keyword evidence="2 5" id="KW-0378">Hydrolase</keyword>
<dbReference type="Gene3D" id="3.40.50.1820">
    <property type="entry name" value="alpha/beta hydrolase"/>
    <property type="match status" value="1"/>
</dbReference>
<accession>A0ABU3U545</accession>
<feature type="signal peptide" evidence="3">
    <location>
        <begin position="1"/>
        <end position="22"/>
    </location>
</feature>
<dbReference type="PANTHER" id="PTHR43037:SF5">
    <property type="entry name" value="FERULOYL ESTERASE"/>
    <property type="match status" value="1"/>
</dbReference>
<protein>
    <submittedName>
        <fullName evidence="5">Dienelactone hydrolase family protein</fullName>
    </submittedName>
</protein>
<dbReference type="Pfam" id="PF01738">
    <property type="entry name" value="DLH"/>
    <property type="match status" value="1"/>
</dbReference>
<evidence type="ECO:0000259" key="4">
    <source>
        <dbReference type="Pfam" id="PF01738"/>
    </source>
</evidence>
<dbReference type="Proteomes" id="UP001268651">
    <property type="component" value="Unassembled WGS sequence"/>
</dbReference>
<evidence type="ECO:0000256" key="3">
    <source>
        <dbReference type="SAM" id="SignalP"/>
    </source>
</evidence>
<evidence type="ECO:0000313" key="6">
    <source>
        <dbReference type="Proteomes" id="UP001268651"/>
    </source>
</evidence>
<keyword evidence="1 3" id="KW-0732">Signal</keyword>
<evidence type="ECO:0000256" key="2">
    <source>
        <dbReference type="ARBA" id="ARBA00022801"/>
    </source>
</evidence>
<dbReference type="RefSeq" id="WP_316661413.1">
    <property type="nucleotide sequence ID" value="NZ_JAWHTF010000002.1"/>
</dbReference>
<dbReference type="PANTHER" id="PTHR43037">
    <property type="entry name" value="UNNAMED PRODUCT-RELATED"/>
    <property type="match status" value="1"/>
</dbReference>